<evidence type="ECO:0000256" key="1">
    <source>
        <dbReference type="SAM" id="Phobius"/>
    </source>
</evidence>
<evidence type="ECO:0000313" key="3">
    <source>
        <dbReference type="Proteomes" id="UP000241769"/>
    </source>
</evidence>
<keyword evidence="1" id="KW-1133">Transmembrane helix</keyword>
<feature type="transmembrane region" description="Helical" evidence="1">
    <location>
        <begin position="6"/>
        <end position="26"/>
    </location>
</feature>
<keyword evidence="1" id="KW-0812">Transmembrane</keyword>
<comment type="caution">
    <text evidence="2">The sequence shown here is derived from an EMBL/GenBank/DDBJ whole genome shotgun (WGS) entry which is preliminary data.</text>
</comment>
<reference evidence="2 3" key="1">
    <citation type="journal article" date="2018" name="Genome Biol. Evol.">
        <title>Multiple Roots of Fruiting Body Formation in Amoebozoa.</title>
        <authorList>
            <person name="Hillmann F."/>
            <person name="Forbes G."/>
            <person name="Novohradska S."/>
            <person name="Ferling I."/>
            <person name="Riege K."/>
            <person name="Groth M."/>
            <person name="Westermann M."/>
            <person name="Marz M."/>
            <person name="Spaller T."/>
            <person name="Winckler T."/>
            <person name="Schaap P."/>
            <person name="Glockner G."/>
        </authorList>
    </citation>
    <scope>NUCLEOTIDE SEQUENCE [LARGE SCALE GENOMIC DNA]</scope>
    <source>
        <strain evidence="2 3">Jena</strain>
    </source>
</reference>
<evidence type="ECO:0008006" key="4">
    <source>
        <dbReference type="Google" id="ProtNLM"/>
    </source>
</evidence>
<evidence type="ECO:0000313" key="2">
    <source>
        <dbReference type="EMBL" id="PRP87081.1"/>
    </source>
</evidence>
<dbReference type="SUPFAM" id="SSF56219">
    <property type="entry name" value="DNase I-like"/>
    <property type="match status" value="1"/>
</dbReference>
<accession>A0A2P6NT11</accession>
<dbReference type="Proteomes" id="UP000241769">
    <property type="component" value="Unassembled WGS sequence"/>
</dbReference>
<keyword evidence="1" id="KW-0472">Membrane</keyword>
<dbReference type="EMBL" id="MDYQ01000023">
    <property type="protein sequence ID" value="PRP87081.1"/>
    <property type="molecule type" value="Genomic_DNA"/>
</dbReference>
<dbReference type="AlphaFoldDB" id="A0A2P6NT11"/>
<dbReference type="InterPro" id="IPR036691">
    <property type="entry name" value="Endo/exonu/phosph_ase_sf"/>
</dbReference>
<proteinExistence type="predicted"/>
<gene>
    <name evidence="2" type="ORF">PROFUN_04817</name>
</gene>
<dbReference type="InParanoid" id="A0A2P6NT11"/>
<name>A0A2P6NT11_9EUKA</name>
<dbReference type="OrthoDB" id="387657at2759"/>
<keyword evidence="3" id="KW-1185">Reference proteome</keyword>
<protein>
    <recommendedName>
        <fullName evidence="4">Endonuclease/exonuclease/phosphatase domain-containing protein</fullName>
    </recommendedName>
</protein>
<organism evidence="2 3">
    <name type="scientific">Planoprotostelium fungivorum</name>
    <dbReference type="NCBI Taxonomy" id="1890364"/>
    <lineage>
        <taxon>Eukaryota</taxon>
        <taxon>Amoebozoa</taxon>
        <taxon>Evosea</taxon>
        <taxon>Variosea</taxon>
        <taxon>Cavosteliida</taxon>
        <taxon>Cavosteliaceae</taxon>
        <taxon>Planoprotostelium</taxon>
    </lineage>
</organism>
<dbReference type="Gene3D" id="3.60.10.10">
    <property type="entry name" value="Endonuclease/exonuclease/phosphatase"/>
    <property type="match status" value="2"/>
</dbReference>
<sequence length="516" mass="59639">MGHKALWWRAIVILGLFYIFTFRLSLNIPKAETVEHQFRVATVNAWNFEGDWKMRMMAICDLMERHQISIIGIQEIRISESFHQISITNSNAAPLSNQLEVLQKFLPSFPHHVFQASHTAKDYTEESHCELDYTFPGGYWMCTLRIGPTQTWYNVVNQLKYVDDASGPIESIIMGDYNTYYDFEYPMDLMTMGPHVKSKCDAIWSRMRWSGYSHNWQPLRDVWRTIRGEEPGLTFVVDKTVTPSLDSCRPDRILTNGMSFAETDVYLLGPHHDMIEDRKMSDHLLVVANFHWGGSAVGIPDYLNTGLFLVDKHKVRGVKAPKGQEDEADLSDLADWIEGCWLRMTESGSCEALSIPRSLDMISTSGPFQLMEPLRRRQRKSYEGENRFITPKPVIVFSQDSNDLFRRVERCSVKVVLADRDGTPLACQDLITGPQGVDAEMSLPFKRTPPMLIKISHQLEEHVVRLSFAIEYTVDGQMQRSTILSDCFVFARFRKRRRVSDPFRRRQNQIEIENMM</sequence>